<reference evidence="7 8" key="1">
    <citation type="journal article" date="2022" name="ISME Commun">
        <title>Vulcanimicrobium alpinus gen. nov. sp. nov., the first cultivated representative of the candidate phylum 'Eremiobacterota', is a metabolically versatile aerobic anoxygenic phototroph.</title>
        <authorList>
            <person name="Yabe S."/>
            <person name="Muto K."/>
            <person name="Abe K."/>
            <person name="Yokota A."/>
            <person name="Staudigel H."/>
            <person name="Tebo B.M."/>
        </authorList>
    </citation>
    <scope>NUCLEOTIDE SEQUENCE [LARGE SCALE GENOMIC DNA]</scope>
    <source>
        <strain evidence="7 8">WC8-2</strain>
    </source>
</reference>
<proteinExistence type="inferred from homology"/>
<evidence type="ECO:0000256" key="3">
    <source>
        <dbReference type="ARBA" id="ARBA00023052"/>
    </source>
</evidence>
<feature type="region of interest" description="Disordered" evidence="5">
    <location>
        <begin position="261"/>
        <end position="281"/>
    </location>
</feature>
<protein>
    <recommendedName>
        <fullName evidence="4">2-oxoisovalerate dehydrogenase subunit alpha</fullName>
        <ecNumber evidence="4">1.2.4.4</ecNumber>
    </recommendedName>
    <alternativeName>
        <fullName evidence="4">Branched-chain alpha-keto acid dehydrogenase E1 component alpha chain</fullName>
    </alternativeName>
</protein>
<gene>
    <name evidence="7" type="ORF">WPS_09540</name>
</gene>
<evidence type="ECO:0000256" key="5">
    <source>
        <dbReference type="SAM" id="MobiDB-lite"/>
    </source>
</evidence>
<comment type="catalytic activity">
    <reaction evidence="4">
        <text>N(6)-[(R)-lipoyl]-L-lysyl-[protein] + 3-methyl-2-oxobutanoate + H(+) = N(6)-[(R)-S(8)-2-methylpropanoyldihydrolipoyl]-L-lysyl-[protein] + CO2</text>
        <dbReference type="Rhea" id="RHEA:13457"/>
        <dbReference type="Rhea" id="RHEA-COMP:10474"/>
        <dbReference type="Rhea" id="RHEA-COMP:10497"/>
        <dbReference type="ChEBI" id="CHEBI:11851"/>
        <dbReference type="ChEBI" id="CHEBI:15378"/>
        <dbReference type="ChEBI" id="CHEBI:16526"/>
        <dbReference type="ChEBI" id="CHEBI:83099"/>
        <dbReference type="ChEBI" id="CHEBI:83142"/>
        <dbReference type="EC" id="1.2.4.4"/>
    </reaction>
</comment>
<dbReference type="RefSeq" id="WP_317996704.1">
    <property type="nucleotide sequence ID" value="NZ_AP025523.1"/>
</dbReference>
<dbReference type="PANTHER" id="PTHR43380:SF1">
    <property type="entry name" value="2-OXOISOVALERATE DEHYDROGENASE SUBUNIT ALPHA, MITOCHONDRIAL"/>
    <property type="match status" value="1"/>
</dbReference>
<keyword evidence="3 4" id="KW-0786">Thiamine pyrophosphate</keyword>
<dbReference type="AlphaFoldDB" id="A0AAN1XWM6"/>
<feature type="domain" description="Dehydrogenase E1 component" evidence="6">
    <location>
        <begin position="27"/>
        <end position="326"/>
    </location>
</feature>
<feature type="compositionally biased region" description="Basic and acidic residues" evidence="5">
    <location>
        <begin position="265"/>
        <end position="281"/>
    </location>
</feature>
<organism evidence="7 8">
    <name type="scientific">Vulcanimicrobium alpinum</name>
    <dbReference type="NCBI Taxonomy" id="3016050"/>
    <lineage>
        <taxon>Bacteria</taxon>
        <taxon>Bacillati</taxon>
        <taxon>Vulcanimicrobiota</taxon>
        <taxon>Vulcanimicrobiia</taxon>
        <taxon>Vulcanimicrobiales</taxon>
        <taxon>Vulcanimicrobiaceae</taxon>
        <taxon>Vulcanimicrobium</taxon>
    </lineage>
</organism>
<dbReference type="PANTHER" id="PTHR43380">
    <property type="entry name" value="2-OXOISOVALERATE DEHYDROGENASE SUBUNIT ALPHA, MITOCHONDRIAL"/>
    <property type="match status" value="1"/>
</dbReference>
<dbReference type="InterPro" id="IPR029061">
    <property type="entry name" value="THDP-binding"/>
</dbReference>
<evidence type="ECO:0000256" key="4">
    <source>
        <dbReference type="RuleBase" id="RU365014"/>
    </source>
</evidence>
<dbReference type="GO" id="GO:0009083">
    <property type="term" value="P:branched-chain amino acid catabolic process"/>
    <property type="evidence" value="ECO:0007669"/>
    <property type="project" value="TreeGrafter"/>
</dbReference>
<dbReference type="Gene3D" id="3.40.50.970">
    <property type="match status" value="1"/>
</dbReference>
<accession>A0AAN1XWM6</accession>
<dbReference type="KEGG" id="vab:WPS_09540"/>
<comment type="cofactor">
    <cofactor evidence="1 4">
        <name>thiamine diphosphate</name>
        <dbReference type="ChEBI" id="CHEBI:58937"/>
    </cofactor>
</comment>
<keyword evidence="8" id="KW-1185">Reference proteome</keyword>
<keyword evidence="2 4" id="KW-0560">Oxidoreductase</keyword>
<evidence type="ECO:0000259" key="6">
    <source>
        <dbReference type="Pfam" id="PF00676"/>
    </source>
</evidence>
<dbReference type="Proteomes" id="UP001317532">
    <property type="component" value="Chromosome"/>
</dbReference>
<dbReference type="InterPro" id="IPR001017">
    <property type="entry name" value="DH_E1"/>
</dbReference>
<name>A0AAN1XWM6_UNVUL</name>
<evidence type="ECO:0000256" key="2">
    <source>
        <dbReference type="ARBA" id="ARBA00023002"/>
    </source>
</evidence>
<dbReference type="InterPro" id="IPR050771">
    <property type="entry name" value="Alpha-ketoacid_DH_E1_comp"/>
</dbReference>
<evidence type="ECO:0000313" key="8">
    <source>
        <dbReference type="Proteomes" id="UP001317532"/>
    </source>
</evidence>
<comment type="similarity">
    <text evidence="4">Belongs to the BCKDHA family.</text>
</comment>
<dbReference type="SUPFAM" id="SSF52518">
    <property type="entry name" value="Thiamin diphosphate-binding fold (THDP-binding)"/>
    <property type="match status" value="1"/>
</dbReference>
<dbReference type="CDD" id="cd02000">
    <property type="entry name" value="TPP_E1_PDC_ADC_BCADC"/>
    <property type="match status" value="1"/>
</dbReference>
<dbReference type="GO" id="GO:0003863">
    <property type="term" value="F:branched-chain 2-oxo acid dehydrogenase activity"/>
    <property type="evidence" value="ECO:0007669"/>
    <property type="project" value="UniProtKB-EC"/>
</dbReference>
<sequence>MAKTTTARGPELERAGLSDEQLTAILRNMLLQRQLDNRGFQLNRQGKIPFALGSEGHEAVQSGAAMAFRRGRDVLVPYYRDLGLALGVGMSPFEILSSLFARQTDRNGGRQFPNHYTNHELGVASISSIIAGHCTHATGIAAAFRYRKESGRAVLCPTGEGATSQGEWHEAVNYASVHTLPIVFLVENNQWAISTPQTMQMRVANVADKAAGYGIPGTVCDGTDPVATYRAVHAAMERARSGGGPSIVEAKCYRFLSHSTDDDDRTYRDRHQVEEQRKHDPVPRFEERLIAAGIIDAAAAKKLRNDVLRETNEATDAAEAQPYPAPDTLYTNVVAGDYRPWQE</sequence>
<evidence type="ECO:0000256" key="1">
    <source>
        <dbReference type="ARBA" id="ARBA00001964"/>
    </source>
</evidence>
<dbReference type="EMBL" id="AP025523">
    <property type="protein sequence ID" value="BDE05678.1"/>
    <property type="molecule type" value="Genomic_DNA"/>
</dbReference>
<evidence type="ECO:0000313" key="7">
    <source>
        <dbReference type="EMBL" id="BDE05678.1"/>
    </source>
</evidence>
<dbReference type="EC" id="1.2.4.4" evidence="4"/>
<dbReference type="Pfam" id="PF00676">
    <property type="entry name" value="E1_dh"/>
    <property type="match status" value="1"/>
</dbReference>
<comment type="function">
    <text evidence="4">The branched-chain alpha-keto dehydrogenase complex catalyzes the overall conversion of alpha-keto acids to acyl-CoA and CO(2). It contains multiple copies of three enzymatic components: branched-chain alpha-keto acid decarboxylase (E1), lipoamide acyltransferase (E2) and lipoamide dehydrogenase (E3).</text>
</comment>